<dbReference type="PANTHER" id="PTHR43162:SF1">
    <property type="entry name" value="PRESTALK A DIFFERENTIATION PROTEIN A"/>
    <property type="match status" value="1"/>
</dbReference>
<dbReference type="Pfam" id="PF05368">
    <property type="entry name" value="NmrA"/>
    <property type="match status" value="1"/>
</dbReference>
<dbReference type="SUPFAM" id="SSF51735">
    <property type="entry name" value="NAD(P)-binding Rossmann-fold domains"/>
    <property type="match status" value="1"/>
</dbReference>
<dbReference type="InterPro" id="IPR051604">
    <property type="entry name" value="Ergot_Alk_Oxidoreductase"/>
</dbReference>
<gene>
    <name evidence="2" type="ORF">N8K70_04355</name>
</gene>
<keyword evidence="3" id="KW-1185">Reference proteome</keyword>
<dbReference type="RefSeq" id="WP_317140393.1">
    <property type="nucleotide sequence ID" value="NZ_CP118157.1"/>
</dbReference>
<evidence type="ECO:0000313" key="3">
    <source>
        <dbReference type="Proteomes" id="UP001305498"/>
    </source>
</evidence>
<protein>
    <submittedName>
        <fullName evidence="2">NAD(P)H-binding protein</fullName>
    </submittedName>
</protein>
<dbReference type="Gene3D" id="3.90.25.10">
    <property type="entry name" value="UDP-galactose 4-epimerase, domain 1"/>
    <property type="match status" value="1"/>
</dbReference>
<proteinExistence type="predicted"/>
<reference evidence="2 3" key="1">
    <citation type="submission" date="2023-02" db="EMBL/GenBank/DDBJ databases">
        <title>Microbacterium betulae sp. nov., isolated from birch wood.</title>
        <authorList>
            <person name="Pasciak M."/>
            <person name="Pawlik K.J."/>
            <person name="Martynowski D."/>
            <person name="Laczmanski L."/>
            <person name="Ciekot J."/>
            <person name="Szponar B."/>
            <person name="Wojcik-Fatla A."/>
            <person name="Mackiewicz B."/>
            <person name="Farian E."/>
            <person name="Cholewa G."/>
            <person name="Cholewa A."/>
            <person name="Dutkiewicz J."/>
        </authorList>
    </citation>
    <scope>NUCLEOTIDE SEQUENCE [LARGE SCALE GENOMIC DNA]</scope>
    <source>
        <strain evidence="2 3">AB</strain>
    </source>
</reference>
<dbReference type="InterPro" id="IPR008030">
    <property type="entry name" value="NmrA-like"/>
</dbReference>
<evidence type="ECO:0000259" key="1">
    <source>
        <dbReference type="Pfam" id="PF05368"/>
    </source>
</evidence>
<dbReference type="KEGG" id="mbet:N8K70_04355"/>
<name>A0AA97FIP6_9MICO</name>
<evidence type="ECO:0000313" key="2">
    <source>
        <dbReference type="EMBL" id="WOF23921.1"/>
    </source>
</evidence>
<sequence>MRLLVTGATGTVGGSVARALAGADHQVVALVRDPAKYDAPAGVEVIQGDLTSANDVRHALQGVDRAFLNMADDNGATFAEVAGSVGLGHVVLLSSFTAITQLPLGDDNIVTARHRAGEAALTAAGVPSTFLRASGFDDNFLMWTSGIGEGVVRAPWLDVRLPVVDPDDIAASAAAVLRTEIPTGGAYSITGPAALSVTDQAAIAGEVLDRNLRVEQLALQVAKAAAFPEGTPDFVIDSVFGTFGPEAAVLPVSNDVEALTGRPAHTFAQWIERNRTALA</sequence>
<dbReference type="InterPro" id="IPR036291">
    <property type="entry name" value="NAD(P)-bd_dom_sf"/>
</dbReference>
<organism evidence="2 3">
    <name type="scientific">Microbacterium betulae</name>
    <dbReference type="NCBI Taxonomy" id="2981139"/>
    <lineage>
        <taxon>Bacteria</taxon>
        <taxon>Bacillati</taxon>
        <taxon>Actinomycetota</taxon>
        <taxon>Actinomycetes</taxon>
        <taxon>Micrococcales</taxon>
        <taxon>Microbacteriaceae</taxon>
        <taxon>Microbacterium</taxon>
    </lineage>
</organism>
<dbReference type="PANTHER" id="PTHR43162">
    <property type="match status" value="1"/>
</dbReference>
<dbReference type="Gene3D" id="3.40.50.720">
    <property type="entry name" value="NAD(P)-binding Rossmann-like Domain"/>
    <property type="match status" value="1"/>
</dbReference>
<dbReference type="AlphaFoldDB" id="A0AA97FIP6"/>
<dbReference type="Proteomes" id="UP001305498">
    <property type="component" value="Chromosome"/>
</dbReference>
<dbReference type="EMBL" id="CP118157">
    <property type="protein sequence ID" value="WOF23921.1"/>
    <property type="molecule type" value="Genomic_DNA"/>
</dbReference>
<feature type="domain" description="NmrA-like" evidence="1">
    <location>
        <begin position="2"/>
        <end position="231"/>
    </location>
</feature>
<accession>A0AA97FIP6</accession>